<organism evidence="3 4">
    <name type="scientific">Methylophilus flavus</name>
    <dbReference type="NCBI Taxonomy" id="640084"/>
    <lineage>
        <taxon>Bacteria</taxon>
        <taxon>Pseudomonadati</taxon>
        <taxon>Pseudomonadota</taxon>
        <taxon>Betaproteobacteria</taxon>
        <taxon>Nitrosomonadales</taxon>
        <taxon>Methylophilaceae</taxon>
        <taxon>Methylophilus</taxon>
    </lineage>
</organism>
<gene>
    <name evidence="3" type="ORF">ACFQ2T_06465</name>
</gene>
<evidence type="ECO:0000259" key="2">
    <source>
        <dbReference type="Pfam" id="PF09832"/>
    </source>
</evidence>
<evidence type="ECO:0000313" key="4">
    <source>
        <dbReference type="Proteomes" id="UP001597206"/>
    </source>
</evidence>
<evidence type="ECO:0000256" key="1">
    <source>
        <dbReference type="SAM" id="SignalP"/>
    </source>
</evidence>
<protein>
    <submittedName>
        <fullName evidence="3">DUF2059 domain-containing protein</fullName>
    </submittedName>
</protein>
<accession>A0ABW3PD25</accession>
<keyword evidence="4" id="KW-1185">Reference proteome</keyword>
<proteinExistence type="predicted"/>
<reference evidence="4" key="1">
    <citation type="journal article" date="2019" name="Int. J. Syst. Evol. Microbiol.">
        <title>The Global Catalogue of Microorganisms (GCM) 10K type strain sequencing project: providing services to taxonomists for standard genome sequencing and annotation.</title>
        <authorList>
            <consortium name="The Broad Institute Genomics Platform"/>
            <consortium name="The Broad Institute Genome Sequencing Center for Infectious Disease"/>
            <person name="Wu L."/>
            <person name="Ma J."/>
        </authorList>
    </citation>
    <scope>NUCLEOTIDE SEQUENCE [LARGE SCALE GENOMIC DNA]</scope>
    <source>
        <strain evidence="4">CCUG 58411</strain>
    </source>
</reference>
<feature type="domain" description="DUF2059" evidence="2">
    <location>
        <begin position="75"/>
        <end position="122"/>
    </location>
</feature>
<keyword evidence="1" id="KW-0732">Signal</keyword>
<feature type="chain" id="PRO_5045379179" evidence="1">
    <location>
        <begin position="20"/>
        <end position="149"/>
    </location>
</feature>
<dbReference type="EMBL" id="JBHTLN010000001">
    <property type="protein sequence ID" value="MFD1122140.1"/>
    <property type="molecule type" value="Genomic_DNA"/>
</dbReference>
<feature type="signal peptide" evidence="1">
    <location>
        <begin position="1"/>
        <end position="19"/>
    </location>
</feature>
<sequence>MKAIAAFFLLIVFSFSAIGSEQADKTLAIEYLKISRFEQIIDATLETYNQQLLKNLPAADREKAVAFIRETAGWEAIKDQLAELVISTYTRAELKAAITFMKTPLGASFTVKSDAFSAQFATLLSNNFQKFLRDHPFQANDSVNQDVAQ</sequence>
<evidence type="ECO:0000313" key="3">
    <source>
        <dbReference type="EMBL" id="MFD1122140.1"/>
    </source>
</evidence>
<dbReference type="Pfam" id="PF09832">
    <property type="entry name" value="DUF2059"/>
    <property type="match status" value="1"/>
</dbReference>
<comment type="caution">
    <text evidence="3">The sequence shown here is derived from an EMBL/GenBank/DDBJ whole genome shotgun (WGS) entry which is preliminary data.</text>
</comment>
<dbReference type="Proteomes" id="UP001597206">
    <property type="component" value="Unassembled WGS sequence"/>
</dbReference>
<dbReference type="RefSeq" id="WP_379032079.1">
    <property type="nucleotide sequence ID" value="NZ_JBHTLN010000001.1"/>
</dbReference>
<dbReference type="InterPro" id="IPR018637">
    <property type="entry name" value="DUF2059"/>
</dbReference>
<name>A0ABW3PD25_9PROT</name>